<proteinExistence type="inferred from homology"/>
<dbReference type="GO" id="GO:0043171">
    <property type="term" value="P:peptide catabolic process"/>
    <property type="evidence" value="ECO:0007669"/>
    <property type="project" value="UniProtKB-UniRule"/>
</dbReference>
<dbReference type="SUPFAM" id="SSF50494">
    <property type="entry name" value="Trypsin-like serine proteases"/>
    <property type="match status" value="1"/>
</dbReference>
<organism evidence="8 9">
    <name type="scientific">Candidatus Coprenecus stercoravium</name>
    <dbReference type="NCBI Taxonomy" id="2840735"/>
    <lineage>
        <taxon>Bacteria</taxon>
        <taxon>Pseudomonadati</taxon>
        <taxon>Bacteroidota</taxon>
        <taxon>Bacteroidia</taxon>
        <taxon>Bacteroidales</taxon>
        <taxon>Rikenellaceae</taxon>
        <taxon>Rikenellaceae incertae sedis</taxon>
        <taxon>Candidatus Coprenecus</taxon>
    </lineage>
</organism>
<evidence type="ECO:0000313" key="9">
    <source>
        <dbReference type="Proteomes" id="UP000824115"/>
    </source>
</evidence>
<dbReference type="GO" id="GO:0070009">
    <property type="term" value="F:serine-type aminopeptidase activity"/>
    <property type="evidence" value="ECO:0007669"/>
    <property type="project" value="UniProtKB-UniRule"/>
</dbReference>
<name>A0A9D2GPU6_9BACT</name>
<accession>A0A9D2GPU6</accession>
<sequence>MKRYISIFALSLICGIAVADEGMWLPSLISQRIGDMQAKGFELTAEDIYSINQASLKDAVVLFGRGCTGELISSEGLLLTNHHCGYDQIQKHSSVEHDYLRDGFWAMNRSEELPNPGLTVSFLDRMEDVTEKVLEGYDESMTRQQRDSIVRANKAALIAEAIAPGNGLRASVESMYYGNKYYMFVYRVYSDVRLVGAPPSSIGKFGGDTDNWMWPRHTGDFSIFRIYADKDNNPAPYSEDNVPYTPKRYFHIAAGGIEEGDFTFVYGFPGRTSEYIMSDAVRYISELSNPHKIALRTMRLDIQRRYMDADQAVRIQYSAKNANVANAWKKWQGEMRGINRLGTVARKQAYEARFNEWAAGTEYEGVVPALDSLYDLLEPYMFALDYYYEAPNTVEIVKFAMNMLALAEQGSDSALTAAAEVFYKDYYLPIDKECFIAVMKAFDENLPEGFRPEYFDSTLAVYGSVEAWADGLFAHSAFTDKEFISALGSEGIAALYDDPAAEMGRELKAWVNTQIYPEAIRLTSELGLLYHDYMRGQMEFEPEKAFYPDANLTLRVAYGHIKGYTPADGVYYEPFSTIDGIMEKDNPDIFDYNIPQKFRDVVATGDYGRWGEGGSVPVCFIATNHTSGGNSGSPVIDGKGRLIGVNFDRVWEGTMSDIEFDPDFCRNISLDIRYVLFVIDKIGGAGHLIEEMTIETE</sequence>
<dbReference type="AlphaFoldDB" id="A0A9D2GPU6"/>
<gene>
    <name evidence="8" type="ORF">IAC04_01045</name>
</gene>
<dbReference type="GO" id="GO:0006508">
    <property type="term" value="P:proteolysis"/>
    <property type="evidence" value="ECO:0007669"/>
    <property type="project" value="UniProtKB-KW"/>
</dbReference>
<keyword evidence="6 7" id="KW-0720">Serine protease</keyword>
<keyword evidence="4" id="KW-0732">Signal</keyword>
<dbReference type="EMBL" id="DXAW01000026">
    <property type="protein sequence ID" value="HIZ85064.1"/>
    <property type="molecule type" value="Genomic_DNA"/>
</dbReference>
<reference evidence="8" key="1">
    <citation type="journal article" date="2021" name="PeerJ">
        <title>Extensive microbial diversity within the chicken gut microbiome revealed by metagenomics and culture.</title>
        <authorList>
            <person name="Gilroy R."/>
            <person name="Ravi A."/>
            <person name="Getino M."/>
            <person name="Pursley I."/>
            <person name="Horton D.L."/>
            <person name="Alikhan N.F."/>
            <person name="Baker D."/>
            <person name="Gharbi K."/>
            <person name="Hall N."/>
            <person name="Watson M."/>
            <person name="Adriaenssens E.M."/>
            <person name="Foster-Nyarko E."/>
            <person name="Jarju S."/>
            <person name="Secka A."/>
            <person name="Antonio M."/>
            <person name="Oren A."/>
            <person name="Chaudhuri R.R."/>
            <person name="La Ragione R."/>
            <person name="Hildebrand F."/>
            <person name="Pallen M.J."/>
        </authorList>
    </citation>
    <scope>NUCLEOTIDE SEQUENCE</scope>
    <source>
        <strain evidence="8">Gambia16-554</strain>
    </source>
</reference>
<dbReference type="EC" id="3.4.14.-" evidence="7"/>
<keyword evidence="2 7" id="KW-0031">Aminopeptidase</keyword>
<evidence type="ECO:0000256" key="4">
    <source>
        <dbReference type="ARBA" id="ARBA00022729"/>
    </source>
</evidence>
<comment type="similarity">
    <text evidence="1 7">Belongs to the peptidase S46 family.</text>
</comment>
<reference evidence="8" key="2">
    <citation type="submission" date="2021-04" db="EMBL/GenBank/DDBJ databases">
        <authorList>
            <person name="Gilroy R."/>
        </authorList>
    </citation>
    <scope>NUCLEOTIDE SEQUENCE</scope>
    <source>
        <strain evidence="8">Gambia16-554</strain>
    </source>
</reference>
<comment type="function">
    <text evidence="7">Catalyzes the removal of dipeptides from the N-terminus of oligopeptides.</text>
</comment>
<evidence type="ECO:0000256" key="7">
    <source>
        <dbReference type="RuleBase" id="RU366067"/>
    </source>
</evidence>
<evidence type="ECO:0000256" key="3">
    <source>
        <dbReference type="ARBA" id="ARBA00022670"/>
    </source>
</evidence>
<evidence type="ECO:0000256" key="1">
    <source>
        <dbReference type="ARBA" id="ARBA00010491"/>
    </source>
</evidence>
<dbReference type="PANTHER" id="PTHR38469">
    <property type="entry name" value="PERIPLASMIC PEPTIDASE SUBFAMILY S1B"/>
    <property type="match status" value="1"/>
</dbReference>
<keyword evidence="3 7" id="KW-0645">Protease</keyword>
<dbReference type="InterPro" id="IPR009003">
    <property type="entry name" value="Peptidase_S1_PA"/>
</dbReference>
<dbReference type="InterPro" id="IPR019500">
    <property type="entry name" value="Pep_S46"/>
</dbReference>
<dbReference type="Proteomes" id="UP000824115">
    <property type="component" value="Unassembled WGS sequence"/>
</dbReference>
<evidence type="ECO:0000313" key="8">
    <source>
        <dbReference type="EMBL" id="HIZ85064.1"/>
    </source>
</evidence>
<evidence type="ECO:0000256" key="5">
    <source>
        <dbReference type="ARBA" id="ARBA00022801"/>
    </source>
</evidence>
<dbReference type="Pfam" id="PF10459">
    <property type="entry name" value="Peptidase_S46"/>
    <property type="match status" value="1"/>
</dbReference>
<dbReference type="InterPro" id="IPR043504">
    <property type="entry name" value="Peptidase_S1_PA_chymotrypsin"/>
</dbReference>
<evidence type="ECO:0000256" key="2">
    <source>
        <dbReference type="ARBA" id="ARBA00022438"/>
    </source>
</evidence>
<keyword evidence="5 7" id="KW-0378">Hydrolase</keyword>
<dbReference type="PANTHER" id="PTHR38469:SF1">
    <property type="entry name" value="PERIPLASMIC PEPTIDASE SUBFAMILY S1B"/>
    <property type="match status" value="1"/>
</dbReference>
<dbReference type="Gene3D" id="2.40.10.10">
    <property type="entry name" value="Trypsin-like serine proteases"/>
    <property type="match status" value="1"/>
</dbReference>
<protein>
    <recommendedName>
        <fullName evidence="7">Dipeptidyl-peptidase</fullName>
        <ecNumber evidence="7">3.4.14.-</ecNumber>
    </recommendedName>
</protein>
<dbReference type="GO" id="GO:0008239">
    <property type="term" value="F:dipeptidyl-peptidase activity"/>
    <property type="evidence" value="ECO:0007669"/>
    <property type="project" value="UniProtKB-UniRule"/>
</dbReference>
<evidence type="ECO:0000256" key="6">
    <source>
        <dbReference type="ARBA" id="ARBA00022825"/>
    </source>
</evidence>
<comment type="caution">
    <text evidence="8">The sequence shown here is derived from an EMBL/GenBank/DDBJ whole genome shotgun (WGS) entry which is preliminary data.</text>
</comment>